<dbReference type="Gene3D" id="3.40.395.10">
    <property type="entry name" value="Adenoviral Proteinase, Chain A"/>
    <property type="match status" value="1"/>
</dbReference>
<dbReference type="SUPFAM" id="SSF54001">
    <property type="entry name" value="Cysteine proteinases"/>
    <property type="match status" value="1"/>
</dbReference>
<reference evidence="6" key="1">
    <citation type="journal article" date="2011" name="Nature">
        <title>Genome sequence and analysis of the tuber crop potato.</title>
        <authorList>
            <consortium name="The Potato Genome Sequencing Consortium"/>
        </authorList>
    </citation>
    <scope>NUCLEOTIDE SEQUENCE [LARGE SCALE GENOMIC DNA]</scope>
    <source>
        <strain evidence="6">cv. DM1-3 516 R44</strain>
    </source>
</reference>
<name>M1DUB1_SOLTU</name>
<dbReference type="PANTHER" id="PTHR33022:SF13">
    <property type="entry name" value="UBIQUITIN-LIKE PROTEASE FAMILY PROFILE DOMAIN-CONTAINING PROTEIN"/>
    <property type="match status" value="1"/>
</dbReference>
<evidence type="ECO:0000313" key="6">
    <source>
        <dbReference type="Proteomes" id="UP000011115"/>
    </source>
</evidence>
<comment type="similarity">
    <text evidence="1">Belongs to the peptidase C48 family.</text>
</comment>
<keyword evidence="3" id="KW-0378">Hydrolase</keyword>
<dbReference type="InParanoid" id="M1DUB1"/>
<accession>M1DUB1</accession>
<evidence type="ECO:0000256" key="3">
    <source>
        <dbReference type="ARBA" id="ARBA00022801"/>
    </source>
</evidence>
<evidence type="ECO:0000313" key="5">
    <source>
        <dbReference type="EnsemblPlants" id="PGSC0003DMT400094523"/>
    </source>
</evidence>
<dbReference type="InterPro" id="IPR038765">
    <property type="entry name" value="Papain-like_cys_pep_sf"/>
</dbReference>
<keyword evidence="6" id="KW-1185">Reference proteome</keyword>
<dbReference type="PANTHER" id="PTHR33022">
    <property type="entry name" value="DUF1985 DOMAIN-CONTAINING PROTEIN"/>
    <property type="match status" value="1"/>
</dbReference>
<dbReference type="OMA" id="MDSGYFE"/>
<evidence type="ECO:0000256" key="2">
    <source>
        <dbReference type="ARBA" id="ARBA00022670"/>
    </source>
</evidence>
<dbReference type="GO" id="GO:0006508">
    <property type="term" value="P:proteolysis"/>
    <property type="evidence" value="ECO:0007669"/>
    <property type="project" value="UniProtKB-KW"/>
</dbReference>
<feature type="domain" description="Ubiquitin-like protease family profile" evidence="4">
    <location>
        <begin position="33"/>
        <end position="75"/>
    </location>
</feature>
<keyword evidence="2" id="KW-0645">Protease</keyword>
<protein>
    <submittedName>
        <fullName evidence="5">Ulp1 protease family, C-terminal catalytic domain containing protein</fullName>
    </submittedName>
</protein>
<dbReference type="GO" id="GO:0008234">
    <property type="term" value="F:cysteine-type peptidase activity"/>
    <property type="evidence" value="ECO:0007669"/>
    <property type="project" value="InterPro"/>
</dbReference>
<dbReference type="PaxDb" id="4113-PGSC0003DMT400094523"/>
<dbReference type="EnsemblPlants" id="PGSC0003DMT400094523">
    <property type="protein sequence ID" value="PGSC0003DMT400094523"/>
    <property type="gene ID" value="PGSC0003DMG400044094"/>
</dbReference>
<evidence type="ECO:0000259" key="4">
    <source>
        <dbReference type="Pfam" id="PF02902"/>
    </source>
</evidence>
<dbReference type="AlphaFoldDB" id="M1DUB1"/>
<dbReference type="InterPro" id="IPR003653">
    <property type="entry name" value="Peptidase_C48_C"/>
</dbReference>
<dbReference type="Proteomes" id="UP000011115">
    <property type="component" value="Unassembled WGS sequence"/>
</dbReference>
<dbReference type="HOGENOM" id="CLU_058549_2_0_1"/>
<reference evidence="5" key="2">
    <citation type="submission" date="2015-06" db="UniProtKB">
        <authorList>
            <consortium name="EnsemblPlants"/>
        </authorList>
    </citation>
    <scope>IDENTIFICATION</scope>
    <source>
        <strain evidence="5">DM1-3 516 R44</strain>
    </source>
</reference>
<evidence type="ECO:0000256" key="1">
    <source>
        <dbReference type="ARBA" id="ARBA00005234"/>
    </source>
</evidence>
<sequence length="82" mass="9476">MDSGYFEETERTNFGDCDAYKDNITGFLEAHVPFMVEFAQDIVPQKSASLDCGLYVAIFAEYLSNQIEISFVDFRPEYLRKK</sequence>
<dbReference type="Pfam" id="PF02902">
    <property type="entry name" value="Peptidase_C48"/>
    <property type="match status" value="1"/>
</dbReference>
<organism evidence="5 6">
    <name type="scientific">Solanum tuberosum</name>
    <name type="common">Potato</name>
    <dbReference type="NCBI Taxonomy" id="4113"/>
    <lineage>
        <taxon>Eukaryota</taxon>
        <taxon>Viridiplantae</taxon>
        <taxon>Streptophyta</taxon>
        <taxon>Embryophyta</taxon>
        <taxon>Tracheophyta</taxon>
        <taxon>Spermatophyta</taxon>
        <taxon>Magnoliopsida</taxon>
        <taxon>eudicotyledons</taxon>
        <taxon>Gunneridae</taxon>
        <taxon>Pentapetalae</taxon>
        <taxon>asterids</taxon>
        <taxon>lamiids</taxon>
        <taxon>Solanales</taxon>
        <taxon>Solanaceae</taxon>
        <taxon>Solanoideae</taxon>
        <taxon>Solaneae</taxon>
        <taxon>Solanum</taxon>
    </lineage>
</organism>
<dbReference type="Gramene" id="PGSC0003DMT400094523">
    <property type="protein sequence ID" value="PGSC0003DMT400094523"/>
    <property type="gene ID" value="PGSC0003DMG400044094"/>
</dbReference>
<proteinExistence type="inferred from homology"/>